<name>A0A8S3Z657_9EUPU</name>
<dbReference type="Pfam" id="PF19326">
    <property type="entry name" value="AMP_deaminase"/>
    <property type="match status" value="1"/>
</dbReference>
<protein>
    <recommendedName>
        <fullName evidence="5">AMP deaminase</fullName>
    </recommendedName>
</protein>
<dbReference type="GO" id="GO:0032264">
    <property type="term" value="P:IMP salvage"/>
    <property type="evidence" value="ECO:0007669"/>
    <property type="project" value="InterPro"/>
</dbReference>
<comment type="similarity">
    <text evidence="1">Belongs to the metallo-dependent hydrolases superfamily. Adenosine and AMP deaminases family.</text>
</comment>
<dbReference type="OrthoDB" id="1723809at2759"/>
<proteinExistence type="inferred from homology"/>
<evidence type="ECO:0000313" key="4">
    <source>
        <dbReference type="Proteomes" id="UP000678393"/>
    </source>
</evidence>
<organism evidence="3 4">
    <name type="scientific">Candidula unifasciata</name>
    <dbReference type="NCBI Taxonomy" id="100452"/>
    <lineage>
        <taxon>Eukaryota</taxon>
        <taxon>Metazoa</taxon>
        <taxon>Spiralia</taxon>
        <taxon>Lophotrochozoa</taxon>
        <taxon>Mollusca</taxon>
        <taxon>Gastropoda</taxon>
        <taxon>Heterobranchia</taxon>
        <taxon>Euthyneura</taxon>
        <taxon>Panpulmonata</taxon>
        <taxon>Eupulmonata</taxon>
        <taxon>Stylommatophora</taxon>
        <taxon>Helicina</taxon>
        <taxon>Helicoidea</taxon>
        <taxon>Geomitridae</taxon>
        <taxon>Candidula</taxon>
    </lineage>
</organism>
<reference evidence="3" key="1">
    <citation type="submission" date="2021-04" db="EMBL/GenBank/DDBJ databases">
        <authorList>
            <consortium name="Molecular Ecology Group"/>
        </authorList>
    </citation>
    <scope>NUCLEOTIDE SEQUENCE</scope>
</reference>
<dbReference type="GO" id="GO:0003876">
    <property type="term" value="F:AMP deaminase activity"/>
    <property type="evidence" value="ECO:0007669"/>
    <property type="project" value="InterPro"/>
</dbReference>
<evidence type="ECO:0000256" key="2">
    <source>
        <dbReference type="SAM" id="MobiDB-lite"/>
    </source>
</evidence>
<dbReference type="AlphaFoldDB" id="A0A8S3Z657"/>
<accession>A0A8S3Z657</accession>
<keyword evidence="4" id="KW-1185">Reference proteome</keyword>
<dbReference type="InterPro" id="IPR006329">
    <property type="entry name" value="AMPD"/>
</dbReference>
<dbReference type="GO" id="GO:0005829">
    <property type="term" value="C:cytosol"/>
    <property type="evidence" value="ECO:0007669"/>
    <property type="project" value="TreeGrafter"/>
</dbReference>
<dbReference type="Gene3D" id="3.20.20.140">
    <property type="entry name" value="Metal-dependent hydrolases"/>
    <property type="match status" value="1"/>
</dbReference>
<feature type="region of interest" description="Disordered" evidence="2">
    <location>
        <begin position="98"/>
        <end position="120"/>
    </location>
</feature>
<feature type="non-terminal residue" evidence="3">
    <location>
        <position position="455"/>
    </location>
</feature>
<dbReference type="PANTHER" id="PTHR11359">
    <property type="entry name" value="AMP DEAMINASE"/>
    <property type="match status" value="1"/>
</dbReference>
<comment type="caution">
    <text evidence="3">The sequence shown here is derived from an EMBL/GenBank/DDBJ whole genome shotgun (WGS) entry which is preliminary data.</text>
</comment>
<dbReference type="EMBL" id="CAJHNH020001543">
    <property type="protein sequence ID" value="CAG5123495.1"/>
    <property type="molecule type" value="Genomic_DNA"/>
</dbReference>
<feature type="compositionally biased region" description="Basic and acidic residues" evidence="2">
    <location>
        <begin position="7"/>
        <end position="24"/>
    </location>
</feature>
<sequence>MDANGELELKSQEQQDGCKRRSTEGGRQSPPFSPTKTKVPRHNRPSDIDDQLVKAGESLQYCMFADDIAPSKFEVPRYPIQEKESREYFERQLSQSLPAAGVHSSGAAERPQSNKPRFSHMSKIDSAIPLQIAATMEEEYELLPDFQRISVSGEDTSGVPFKDLQSASKMLVRALILREKYMAMSQQTFPQVAARFLESLEGDEAFGALKSGFVRLTSLEVIRKRNIYDHPIHAPPRHGDPFQVKFNSPANCVLRFEKGVMCVYPSQEAADSNKPFDWIHPNLEEFLKDQKMMFALISDGPLKSFCYRRLSYLGHKYQLHVLLNELKESAAQKEVPHRDFYNVHKVDTHVHASSGMNQKHLLRFIKKTMKTCKDDVVCKNKDGQILTLAEVFQSMNLTPYDLSVDMLDMHADRNTFHRFDKFNAKYNPVGESRLREVFMKTDNHIGGLYFAKVIK</sequence>
<feature type="region of interest" description="Disordered" evidence="2">
    <location>
        <begin position="1"/>
        <end position="52"/>
    </location>
</feature>
<evidence type="ECO:0000256" key="1">
    <source>
        <dbReference type="ARBA" id="ARBA00006676"/>
    </source>
</evidence>
<evidence type="ECO:0008006" key="5">
    <source>
        <dbReference type="Google" id="ProtNLM"/>
    </source>
</evidence>
<dbReference type="InterPro" id="IPR032466">
    <property type="entry name" value="Metal_Hydrolase"/>
</dbReference>
<dbReference type="PANTHER" id="PTHR11359:SF0">
    <property type="entry name" value="AMP DEAMINASE"/>
    <property type="match status" value="1"/>
</dbReference>
<evidence type="ECO:0000313" key="3">
    <source>
        <dbReference type="EMBL" id="CAG5123495.1"/>
    </source>
</evidence>
<dbReference type="SUPFAM" id="SSF51556">
    <property type="entry name" value="Metallo-dependent hydrolases"/>
    <property type="match status" value="1"/>
</dbReference>
<dbReference type="Proteomes" id="UP000678393">
    <property type="component" value="Unassembled WGS sequence"/>
</dbReference>
<dbReference type="GO" id="GO:0046033">
    <property type="term" value="P:AMP metabolic process"/>
    <property type="evidence" value="ECO:0007669"/>
    <property type="project" value="TreeGrafter"/>
</dbReference>
<gene>
    <name evidence="3" type="ORF">CUNI_LOCUS9053</name>
</gene>